<organism evidence="1 2">
    <name type="scientific">Musa troglodytarum</name>
    <name type="common">fe'i banana</name>
    <dbReference type="NCBI Taxonomy" id="320322"/>
    <lineage>
        <taxon>Eukaryota</taxon>
        <taxon>Viridiplantae</taxon>
        <taxon>Streptophyta</taxon>
        <taxon>Embryophyta</taxon>
        <taxon>Tracheophyta</taxon>
        <taxon>Spermatophyta</taxon>
        <taxon>Magnoliopsida</taxon>
        <taxon>Liliopsida</taxon>
        <taxon>Zingiberales</taxon>
        <taxon>Musaceae</taxon>
        <taxon>Musa</taxon>
    </lineage>
</organism>
<name>A0A9E7I2X0_9LILI</name>
<protein>
    <submittedName>
        <fullName evidence="1">Uncharacterized protein</fullName>
    </submittedName>
</protein>
<evidence type="ECO:0000313" key="1">
    <source>
        <dbReference type="EMBL" id="URE41657.1"/>
    </source>
</evidence>
<accession>A0A9E7I2X0</accession>
<dbReference type="Proteomes" id="UP001055439">
    <property type="component" value="Chromosome 8"/>
</dbReference>
<dbReference type="AlphaFoldDB" id="A0A9E7I2X0"/>
<evidence type="ECO:0000313" key="2">
    <source>
        <dbReference type="Proteomes" id="UP001055439"/>
    </source>
</evidence>
<dbReference type="EMBL" id="CP097510">
    <property type="protein sequence ID" value="URE41652.1"/>
    <property type="molecule type" value="Genomic_DNA"/>
</dbReference>
<gene>
    <name evidence="1" type="ORF">MUK42_37485</name>
</gene>
<reference evidence="1" key="1">
    <citation type="submission" date="2022-05" db="EMBL/GenBank/DDBJ databases">
        <title>The Musa troglodytarum L. genome provides insights into the mechanism of non-climacteric behaviour and enrichment of carotenoids.</title>
        <authorList>
            <person name="Wang J."/>
        </authorList>
    </citation>
    <scope>NUCLEOTIDE SEQUENCE</scope>
    <source>
        <tissue evidence="1">Leaf</tissue>
    </source>
</reference>
<keyword evidence="2" id="KW-1185">Reference proteome</keyword>
<dbReference type="EMBL" id="CP097510">
    <property type="protein sequence ID" value="URE41657.1"/>
    <property type="molecule type" value="Genomic_DNA"/>
</dbReference>
<proteinExistence type="predicted"/>
<sequence>MNKRMTTQTGSSSPASGFALPIIIRAAASPTTQGPSPSAIYERMLLPRFRCRSACCRGEDAGRVVVRVAVRRRARRLERLGIVRRLARGRVPEHAAAAVLVGVEHVARAPARHRLPVDPDGQLRGAGPSQVAVAAGGAAVAALRIDRRHHHRQVEAVDEADVVEVQGGEGELGERGGRLPRAGAFEGGAAAAGLARPVPVPVEVASGPAPDPAGPPDRGLEDDGLALLQSEPTAVEAVARYDPRPYRGLALVHYSEDSRSLGRFCPCQQKNSRKCSSVRDGMFQ</sequence>